<keyword evidence="1" id="KW-0472">Membrane</keyword>
<evidence type="ECO:0000313" key="3">
    <source>
        <dbReference type="Proteomes" id="UP000001302"/>
    </source>
</evidence>
<sequence length="77" mass="8374">MDRRDQEGAAAKASGSGESRFYVIFALLEGSFLILAVAAYFLMHESVPLLIGSIVVISLVSSTFLLPRILSARRSQE</sequence>
<reference evidence="3" key="1">
    <citation type="submission" date="2010-08" db="EMBL/GenBank/DDBJ databases">
        <title>Genome sequence of Parvularcula bermudensis HTCC2503.</title>
        <authorList>
            <person name="Kang D.-M."/>
            <person name="Oh H.-M."/>
            <person name="Cho J.-C."/>
        </authorList>
    </citation>
    <scope>NUCLEOTIDE SEQUENCE [LARGE SCALE GENOMIC DNA]</scope>
    <source>
        <strain evidence="3">ATCC BAA-594 / HTCC2503 / KCTC 12087</strain>
    </source>
</reference>
<keyword evidence="1" id="KW-1133">Transmembrane helix</keyword>
<dbReference type="HOGENOM" id="CLU_2634840_0_0_5"/>
<dbReference type="EMBL" id="CP002156">
    <property type="protein sequence ID" value="ADM08454.1"/>
    <property type="molecule type" value="Genomic_DNA"/>
</dbReference>
<dbReference type="RefSeq" id="WP_013299428.1">
    <property type="nucleotide sequence ID" value="NC_014414.1"/>
</dbReference>
<feature type="transmembrane region" description="Helical" evidence="1">
    <location>
        <begin position="49"/>
        <end position="70"/>
    </location>
</feature>
<gene>
    <name evidence="2" type="ordered locus">PB2503_01877</name>
</gene>
<dbReference type="Proteomes" id="UP000001302">
    <property type="component" value="Chromosome"/>
</dbReference>
<dbReference type="AlphaFoldDB" id="E0TBW1"/>
<proteinExistence type="predicted"/>
<dbReference type="KEGG" id="pbr:PB2503_01877"/>
<keyword evidence="1" id="KW-0812">Transmembrane</keyword>
<organism evidence="2 3">
    <name type="scientific">Parvularcula bermudensis (strain ATCC BAA-594 / HTCC2503 / KCTC 12087)</name>
    <dbReference type="NCBI Taxonomy" id="314260"/>
    <lineage>
        <taxon>Bacteria</taxon>
        <taxon>Pseudomonadati</taxon>
        <taxon>Pseudomonadota</taxon>
        <taxon>Alphaproteobacteria</taxon>
        <taxon>Parvularculales</taxon>
        <taxon>Parvularculaceae</taxon>
        <taxon>Parvularcula</taxon>
    </lineage>
</organism>
<evidence type="ECO:0000256" key="1">
    <source>
        <dbReference type="SAM" id="Phobius"/>
    </source>
</evidence>
<accession>E0TBW1</accession>
<protein>
    <submittedName>
        <fullName evidence="2">Uncharacterized protein</fullName>
    </submittedName>
</protein>
<keyword evidence="3" id="KW-1185">Reference proteome</keyword>
<feature type="transmembrane region" description="Helical" evidence="1">
    <location>
        <begin position="21"/>
        <end position="43"/>
    </location>
</feature>
<reference evidence="2 3" key="2">
    <citation type="journal article" date="2011" name="J. Bacteriol.">
        <title>Complete genome sequence of strain HTCC2503T of Parvularcula bermudensis, the type species of the order "Parvularculales" in the class Alphaproteobacteria.</title>
        <authorList>
            <person name="Oh H.M."/>
            <person name="Kang I."/>
            <person name="Vergin K.L."/>
            <person name="Kang D."/>
            <person name="Rhee K.H."/>
            <person name="Giovannoni S.J."/>
            <person name="Cho J.C."/>
        </authorList>
    </citation>
    <scope>NUCLEOTIDE SEQUENCE [LARGE SCALE GENOMIC DNA]</scope>
    <source>
        <strain evidence="3">ATCC BAA-594 / HTCC2503 / KCTC 12087</strain>
    </source>
</reference>
<name>E0TBW1_PARBH</name>
<evidence type="ECO:0000313" key="2">
    <source>
        <dbReference type="EMBL" id="ADM08454.1"/>
    </source>
</evidence>
<dbReference type="STRING" id="314260.PB2503_01877"/>